<reference evidence="6 7" key="1">
    <citation type="submission" date="2023-11" db="EMBL/GenBank/DDBJ databases">
        <title>Arctic aerobic anoxygenic photoheterotroph Sediminicoccus rosea KRV36 adapts its photosynthesis to long days of polar summer.</title>
        <authorList>
            <person name="Tomasch J."/>
            <person name="Kopejtka K."/>
            <person name="Bily T."/>
            <person name="Gardiner A.T."/>
            <person name="Gardian Z."/>
            <person name="Shivaramu S."/>
            <person name="Koblizek M."/>
            <person name="Engelhardt F."/>
            <person name="Kaftan D."/>
        </authorList>
    </citation>
    <scope>NUCLEOTIDE SEQUENCE [LARGE SCALE GENOMIC DNA]</scope>
    <source>
        <strain evidence="6 7">R-30</strain>
    </source>
</reference>
<dbReference type="SUPFAM" id="SSF53850">
    <property type="entry name" value="Periplasmic binding protein-like II"/>
    <property type="match status" value="1"/>
</dbReference>
<keyword evidence="3" id="KW-0238">DNA-binding</keyword>
<accession>A0ABZ0PD95</accession>
<feature type="domain" description="HTH lysR-type" evidence="5">
    <location>
        <begin position="1"/>
        <end position="59"/>
    </location>
</feature>
<evidence type="ECO:0000313" key="7">
    <source>
        <dbReference type="Proteomes" id="UP001305521"/>
    </source>
</evidence>
<dbReference type="InterPro" id="IPR036390">
    <property type="entry name" value="WH_DNA-bd_sf"/>
</dbReference>
<dbReference type="CDD" id="cd08471">
    <property type="entry name" value="PBP2_CrgA_like_2"/>
    <property type="match status" value="1"/>
</dbReference>
<protein>
    <submittedName>
        <fullName evidence="6">LysR family transcriptional regulator</fullName>
    </submittedName>
</protein>
<dbReference type="PANTHER" id="PTHR30537:SF5">
    <property type="entry name" value="HTH-TYPE TRANSCRIPTIONAL ACTIVATOR TTDR-RELATED"/>
    <property type="match status" value="1"/>
</dbReference>
<evidence type="ECO:0000256" key="2">
    <source>
        <dbReference type="ARBA" id="ARBA00023015"/>
    </source>
</evidence>
<dbReference type="PRINTS" id="PR00039">
    <property type="entry name" value="HTHLYSR"/>
</dbReference>
<name>A0ABZ0PD95_9PROT</name>
<keyword evidence="7" id="KW-1185">Reference proteome</keyword>
<dbReference type="Gene3D" id="3.40.190.290">
    <property type="match status" value="1"/>
</dbReference>
<evidence type="ECO:0000313" key="6">
    <source>
        <dbReference type="EMBL" id="WPB83669.1"/>
    </source>
</evidence>
<keyword evidence="4" id="KW-0804">Transcription</keyword>
<dbReference type="Pfam" id="PF00126">
    <property type="entry name" value="HTH_1"/>
    <property type="match status" value="1"/>
</dbReference>
<dbReference type="InterPro" id="IPR036388">
    <property type="entry name" value="WH-like_DNA-bd_sf"/>
</dbReference>
<dbReference type="Gene3D" id="1.10.10.10">
    <property type="entry name" value="Winged helix-like DNA-binding domain superfamily/Winged helix DNA-binding domain"/>
    <property type="match status" value="1"/>
</dbReference>
<dbReference type="EMBL" id="CP137852">
    <property type="protein sequence ID" value="WPB83669.1"/>
    <property type="molecule type" value="Genomic_DNA"/>
</dbReference>
<dbReference type="InterPro" id="IPR000847">
    <property type="entry name" value="LysR_HTH_N"/>
</dbReference>
<dbReference type="PROSITE" id="PS50931">
    <property type="entry name" value="HTH_LYSR"/>
    <property type="match status" value="1"/>
</dbReference>
<organism evidence="6 7">
    <name type="scientific">Sediminicoccus rosea</name>
    <dbReference type="NCBI Taxonomy" id="1225128"/>
    <lineage>
        <taxon>Bacteria</taxon>
        <taxon>Pseudomonadati</taxon>
        <taxon>Pseudomonadota</taxon>
        <taxon>Alphaproteobacteria</taxon>
        <taxon>Acetobacterales</taxon>
        <taxon>Roseomonadaceae</taxon>
        <taxon>Sediminicoccus</taxon>
    </lineage>
</organism>
<dbReference type="PANTHER" id="PTHR30537">
    <property type="entry name" value="HTH-TYPE TRANSCRIPTIONAL REGULATOR"/>
    <property type="match status" value="1"/>
</dbReference>
<dbReference type="SUPFAM" id="SSF46785">
    <property type="entry name" value="Winged helix' DNA-binding domain"/>
    <property type="match status" value="1"/>
</dbReference>
<evidence type="ECO:0000256" key="3">
    <source>
        <dbReference type="ARBA" id="ARBA00023125"/>
    </source>
</evidence>
<dbReference type="InterPro" id="IPR005119">
    <property type="entry name" value="LysR_subst-bd"/>
</dbReference>
<dbReference type="RefSeq" id="WP_318647641.1">
    <property type="nucleotide sequence ID" value="NZ_CP137852.1"/>
</dbReference>
<dbReference type="Pfam" id="PF03466">
    <property type="entry name" value="LysR_substrate"/>
    <property type="match status" value="1"/>
</dbReference>
<keyword evidence="2" id="KW-0805">Transcription regulation</keyword>
<dbReference type="Proteomes" id="UP001305521">
    <property type="component" value="Chromosome"/>
</dbReference>
<sequence length="320" mass="34265">MDRLQTLGVFVAVAEAGSFTRAAARLQLSPPVVTRAVAALEERLGVRLLNRTTRSVVPTDAGLRLLESARVLLQQVDAAEREAVGETAAPSGKLTVSASVTFGRRAVAPIVMEFLRDHPRVSASLILVDRTVSLVEEGVDVAVRIGELPDSSLIARQIGRVQRLLVASPAYLARRGVPKDPADLRAHDVIAFTGLMPNREWRFVRDGRSAAVRFAPRIEVNDEAAAIAAAEAGDGITVSLCYMVAEALNSGRLVPVLHEVTPPPLPVQLVYPQARLVTPKVRAFVDLAARRLRERLSVDLAIHNGAVGEGDKVAEAGAND</sequence>
<evidence type="ECO:0000256" key="1">
    <source>
        <dbReference type="ARBA" id="ARBA00009437"/>
    </source>
</evidence>
<proteinExistence type="inferred from homology"/>
<evidence type="ECO:0000256" key="4">
    <source>
        <dbReference type="ARBA" id="ARBA00023163"/>
    </source>
</evidence>
<gene>
    <name evidence="6" type="ORF">R9Z33_16330</name>
</gene>
<comment type="similarity">
    <text evidence="1">Belongs to the LysR transcriptional regulatory family.</text>
</comment>
<dbReference type="InterPro" id="IPR058163">
    <property type="entry name" value="LysR-type_TF_proteobact-type"/>
</dbReference>
<evidence type="ECO:0000259" key="5">
    <source>
        <dbReference type="PROSITE" id="PS50931"/>
    </source>
</evidence>